<dbReference type="Gene3D" id="3.40.50.2300">
    <property type="match status" value="1"/>
</dbReference>
<dbReference type="PANTHER" id="PTHR30185:SF18">
    <property type="entry name" value="TRANSCRIPTIONAL REGULATOR MTLR"/>
    <property type="match status" value="1"/>
</dbReference>
<dbReference type="EMBL" id="JAGIKZ010000006">
    <property type="protein sequence ID" value="MBP2241017.1"/>
    <property type="molecule type" value="Genomic_DNA"/>
</dbReference>
<dbReference type="InterPro" id="IPR011608">
    <property type="entry name" value="PRD"/>
</dbReference>
<feature type="domain" description="PTS EIIB type-2" evidence="6">
    <location>
        <begin position="419"/>
        <end position="508"/>
    </location>
</feature>
<dbReference type="InterPro" id="IPR013196">
    <property type="entry name" value="HTH_11"/>
</dbReference>
<keyword evidence="3" id="KW-0805">Transcription regulation</keyword>
<dbReference type="Gene3D" id="1.10.10.10">
    <property type="entry name" value="Winged helix-like DNA-binding domain superfamily/Winged helix DNA-binding domain"/>
    <property type="match status" value="2"/>
</dbReference>
<dbReference type="InterPro" id="IPR036095">
    <property type="entry name" value="PTS_EIIB-like_sf"/>
</dbReference>
<dbReference type="InterPro" id="IPR016152">
    <property type="entry name" value="PTrfase/Anion_transptr"/>
</dbReference>
<evidence type="ECO:0000259" key="7">
    <source>
        <dbReference type="PROSITE" id="PS51372"/>
    </source>
</evidence>
<dbReference type="InterPro" id="IPR002178">
    <property type="entry name" value="PTS_EIIA_type-2_dom"/>
</dbReference>
<dbReference type="SUPFAM" id="SSF55804">
    <property type="entry name" value="Phoshotransferase/anion transport protein"/>
    <property type="match status" value="1"/>
</dbReference>
<keyword evidence="1" id="KW-0808">Transferase</keyword>
<feature type="domain" description="PTS EIIA type-2" evidence="5">
    <location>
        <begin position="539"/>
        <end position="686"/>
    </location>
</feature>
<evidence type="ECO:0000256" key="3">
    <source>
        <dbReference type="ARBA" id="ARBA00023015"/>
    </source>
</evidence>
<feature type="domain" description="PRD" evidence="7">
    <location>
        <begin position="311"/>
        <end position="416"/>
    </location>
</feature>
<dbReference type="PANTHER" id="PTHR30185">
    <property type="entry name" value="CRYPTIC BETA-GLUCOSIDE BGL OPERON ANTITERMINATOR"/>
    <property type="match status" value="1"/>
</dbReference>
<dbReference type="Pfam" id="PF00874">
    <property type="entry name" value="PRD"/>
    <property type="match status" value="2"/>
</dbReference>
<dbReference type="InterPro" id="IPR050661">
    <property type="entry name" value="BglG_antiterminators"/>
</dbReference>
<evidence type="ECO:0000256" key="1">
    <source>
        <dbReference type="ARBA" id="ARBA00022679"/>
    </source>
</evidence>
<dbReference type="SUPFAM" id="SSF46785">
    <property type="entry name" value="Winged helix' DNA-binding domain"/>
    <property type="match status" value="2"/>
</dbReference>
<dbReference type="InterPro" id="IPR036634">
    <property type="entry name" value="PRD_sf"/>
</dbReference>
<evidence type="ECO:0000313" key="8">
    <source>
        <dbReference type="EMBL" id="MBP2241017.1"/>
    </source>
</evidence>
<dbReference type="PROSITE" id="PS51094">
    <property type="entry name" value="PTS_EIIA_TYPE_2"/>
    <property type="match status" value="1"/>
</dbReference>
<dbReference type="PROSITE" id="PS51372">
    <property type="entry name" value="PRD_2"/>
    <property type="match status" value="2"/>
</dbReference>
<feature type="domain" description="PRD" evidence="7">
    <location>
        <begin position="201"/>
        <end position="306"/>
    </location>
</feature>
<accession>A0ABS4RDP4</accession>
<dbReference type="CDD" id="cd05568">
    <property type="entry name" value="PTS_IIB_bgl_like"/>
    <property type="match status" value="1"/>
</dbReference>
<dbReference type="PROSITE" id="PS51099">
    <property type="entry name" value="PTS_EIIB_TYPE_2"/>
    <property type="match status" value="1"/>
</dbReference>
<dbReference type="Gene3D" id="1.10.1790.10">
    <property type="entry name" value="PRD domain"/>
    <property type="match status" value="2"/>
</dbReference>
<name>A0ABS4RDP4_9BACI</name>
<evidence type="ECO:0000259" key="5">
    <source>
        <dbReference type="PROSITE" id="PS51094"/>
    </source>
</evidence>
<comment type="caution">
    <text evidence="8">The sequence shown here is derived from an EMBL/GenBank/DDBJ whole genome shotgun (WGS) entry which is preliminary data.</text>
</comment>
<keyword evidence="9" id="KW-1185">Reference proteome</keyword>
<keyword evidence="4" id="KW-0804">Transcription</keyword>
<protein>
    <submittedName>
        <fullName evidence="8">Mannitol operon transcriptional antiterminator</fullName>
    </submittedName>
</protein>
<dbReference type="Pfam" id="PF00359">
    <property type="entry name" value="PTS_EIIA_2"/>
    <property type="match status" value="1"/>
</dbReference>
<dbReference type="Gene3D" id="3.40.930.10">
    <property type="entry name" value="Mannitol-specific EII, Chain A"/>
    <property type="match status" value="1"/>
</dbReference>
<reference evidence="8 9" key="1">
    <citation type="submission" date="2021-03" db="EMBL/GenBank/DDBJ databases">
        <title>Genomic Encyclopedia of Type Strains, Phase IV (KMG-IV): sequencing the most valuable type-strain genomes for metagenomic binning, comparative biology and taxonomic classification.</title>
        <authorList>
            <person name="Goeker M."/>
        </authorList>
    </citation>
    <scope>NUCLEOTIDE SEQUENCE [LARGE SCALE GENOMIC DNA]</scope>
    <source>
        <strain evidence="8 9">DSM 26675</strain>
    </source>
</reference>
<dbReference type="Pfam" id="PF08279">
    <property type="entry name" value="HTH_11"/>
    <property type="match status" value="2"/>
</dbReference>
<evidence type="ECO:0000259" key="6">
    <source>
        <dbReference type="PROSITE" id="PS51099"/>
    </source>
</evidence>
<organism evidence="8 9">
    <name type="scientific">Cytobacillus eiseniae</name>
    <dbReference type="NCBI Taxonomy" id="762947"/>
    <lineage>
        <taxon>Bacteria</taxon>
        <taxon>Bacillati</taxon>
        <taxon>Bacillota</taxon>
        <taxon>Bacilli</taxon>
        <taxon>Bacillales</taxon>
        <taxon>Bacillaceae</taxon>
        <taxon>Cytobacillus</taxon>
    </lineage>
</organism>
<keyword evidence="2" id="KW-0677">Repeat</keyword>
<dbReference type="SUPFAM" id="SSF52794">
    <property type="entry name" value="PTS system IIB component-like"/>
    <property type="match status" value="1"/>
</dbReference>
<dbReference type="SUPFAM" id="SSF63520">
    <property type="entry name" value="PTS-regulatory domain, PRD"/>
    <property type="match status" value="2"/>
</dbReference>
<dbReference type="Proteomes" id="UP001519293">
    <property type="component" value="Unassembled WGS sequence"/>
</dbReference>
<evidence type="ECO:0000256" key="2">
    <source>
        <dbReference type="ARBA" id="ARBA00022737"/>
    </source>
</evidence>
<proteinExistence type="predicted"/>
<sequence length="696" mass="80156">MYISAREKMIIEALIREKEEMTIKELSKIIDVSARTIHRDLNSIKDFLESYQLTLVRKSGVGVQIVGDEDKKLELKKQLNIFTFREYTVDERQTMILCILYESTEPVKLYTLAQELRVSIATVSADLTKLEQQLKPLLLSVIKKRGYGVELSGTEKAKRRAISYWIAKTMKDEGLFALIKEQIQQQSSHHDNLISNRLMQLVDREKLFIIEEIMKDLQLDIQFTMTDSSYVSLMVHLGLALERIIVGESIELSEEYASQLKEEPEYPIAKKIIDKLKERFQVAIPDAEIGYITMHLQGAKLRKQEGILHEATHLDLYMQTSRFVQLMEEATGFRLTNNRSLIEGLMIHLKPAIYRLEQNMGIINPLLDEIKENYMELFEQVKGVTVKVFPAIHFPDEEIGYLVMHFGSAMLSMGEKGDLKAYIVCSSGIGTSKLLASRLQKEIQEIAEVINVSIFELDQLPISDRDLVISTIHLQDFHREYMIVSPLLTKDEIKQVQLYARRQILMKKPIPILKERKPMIDGMIKKMEEIHLYTGTIAEILSNFQYILLQDEQSPVECLESMCKMLEKEHIIQDAKLVAEALFAREAIGGIGISGTKLALYHTSNEHVSKPSFTLHRLIQPAVMKGMDGNDMEVRTLLLLLSPKPYYKEGVEVLSYISTVIIENEQSIYLFEKEEEKQVHSYLAKKFEQFILEKLN</sequence>
<gene>
    <name evidence="8" type="ORF">J2Z40_001577</name>
</gene>
<evidence type="ECO:0000256" key="4">
    <source>
        <dbReference type="ARBA" id="ARBA00023163"/>
    </source>
</evidence>
<dbReference type="InterPro" id="IPR013011">
    <property type="entry name" value="PTS_EIIB_2"/>
</dbReference>
<dbReference type="InterPro" id="IPR036390">
    <property type="entry name" value="WH_DNA-bd_sf"/>
</dbReference>
<evidence type="ECO:0000313" key="9">
    <source>
        <dbReference type="Proteomes" id="UP001519293"/>
    </source>
</evidence>
<dbReference type="InterPro" id="IPR036388">
    <property type="entry name" value="WH-like_DNA-bd_sf"/>
</dbReference>